<dbReference type="GO" id="GO:0140359">
    <property type="term" value="F:ABC-type transporter activity"/>
    <property type="evidence" value="ECO:0007669"/>
    <property type="project" value="InterPro"/>
</dbReference>
<keyword evidence="2 7" id="KW-0812">Transmembrane</keyword>
<feature type="domain" description="ABC transporter" evidence="8">
    <location>
        <begin position="322"/>
        <end position="550"/>
    </location>
</feature>
<keyword evidence="6 7" id="KW-0472">Membrane</keyword>
<keyword evidence="4" id="KW-0067">ATP-binding</keyword>
<feature type="domain" description="ABC transmembrane type-1" evidence="9">
    <location>
        <begin position="15"/>
        <end position="293"/>
    </location>
</feature>
<dbReference type="CDD" id="cd03228">
    <property type="entry name" value="ABCC_MRP_Like"/>
    <property type="match status" value="1"/>
</dbReference>
<dbReference type="Proteomes" id="UP000051162">
    <property type="component" value="Unassembled WGS sequence"/>
</dbReference>
<dbReference type="Pfam" id="PF00664">
    <property type="entry name" value="ABC_membrane"/>
    <property type="match status" value="1"/>
</dbReference>
<gene>
    <name evidence="10" type="ORF">FD30_GL000003</name>
</gene>
<feature type="transmembrane region" description="Helical" evidence="7">
    <location>
        <begin position="237"/>
        <end position="258"/>
    </location>
</feature>
<accession>A0A0R1K3L5</accession>
<evidence type="ECO:0000256" key="2">
    <source>
        <dbReference type="ARBA" id="ARBA00022692"/>
    </source>
</evidence>
<evidence type="ECO:0000256" key="3">
    <source>
        <dbReference type="ARBA" id="ARBA00022741"/>
    </source>
</evidence>
<feature type="transmembrane region" description="Helical" evidence="7">
    <location>
        <begin position="148"/>
        <end position="168"/>
    </location>
</feature>
<keyword evidence="5 7" id="KW-1133">Transmembrane helix</keyword>
<evidence type="ECO:0000256" key="4">
    <source>
        <dbReference type="ARBA" id="ARBA00022840"/>
    </source>
</evidence>
<dbReference type="EMBL" id="AZDT01000001">
    <property type="protein sequence ID" value="KRK78174.1"/>
    <property type="molecule type" value="Genomic_DNA"/>
</dbReference>
<dbReference type="GO" id="GO:0005524">
    <property type="term" value="F:ATP binding"/>
    <property type="evidence" value="ECO:0007669"/>
    <property type="project" value="UniProtKB-KW"/>
</dbReference>
<comment type="subcellular location">
    <subcellularLocation>
        <location evidence="1">Cell membrane</location>
        <topology evidence="1">Multi-pass membrane protein</topology>
    </subcellularLocation>
</comment>
<dbReference type="PROSITE" id="PS50893">
    <property type="entry name" value="ABC_TRANSPORTER_2"/>
    <property type="match status" value="1"/>
</dbReference>
<dbReference type="PANTHER" id="PTHR24221">
    <property type="entry name" value="ATP-BINDING CASSETTE SUB-FAMILY B"/>
    <property type="match status" value="1"/>
</dbReference>
<dbReference type="GO" id="GO:0005886">
    <property type="term" value="C:plasma membrane"/>
    <property type="evidence" value="ECO:0007669"/>
    <property type="project" value="UniProtKB-SubCell"/>
</dbReference>
<dbReference type="SUPFAM" id="SSF52540">
    <property type="entry name" value="P-loop containing nucleoside triphosphate hydrolases"/>
    <property type="match status" value="1"/>
</dbReference>
<evidence type="ECO:0000256" key="5">
    <source>
        <dbReference type="ARBA" id="ARBA00022989"/>
    </source>
</evidence>
<feature type="transmembrane region" description="Helical" evidence="7">
    <location>
        <begin position="7"/>
        <end position="25"/>
    </location>
</feature>
<dbReference type="OrthoDB" id="1672195at2"/>
<feature type="transmembrane region" description="Helical" evidence="7">
    <location>
        <begin position="122"/>
        <end position="142"/>
    </location>
</feature>
<dbReference type="GO" id="GO:0016887">
    <property type="term" value="F:ATP hydrolysis activity"/>
    <property type="evidence" value="ECO:0007669"/>
    <property type="project" value="InterPro"/>
</dbReference>
<dbReference type="InterPro" id="IPR003593">
    <property type="entry name" value="AAA+_ATPase"/>
</dbReference>
<dbReference type="PROSITE" id="PS00211">
    <property type="entry name" value="ABC_TRANSPORTER_1"/>
    <property type="match status" value="1"/>
</dbReference>
<evidence type="ECO:0000259" key="9">
    <source>
        <dbReference type="PROSITE" id="PS50929"/>
    </source>
</evidence>
<comment type="caution">
    <text evidence="10">The sequence shown here is derived from an EMBL/GenBank/DDBJ whole genome shotgun (WGS) entry which is preliminary data.</text>
</comment>
<evidence type="ECO:0000313" key="11">
    <source>
        <dbReference type="Proteomes" id="UP000051162"/>
    </source>
</evidence>
<dbReference type="InterPro" id="IPR027417">
    <property type="entry name" value="P-loop_NTPase"/>
</dbReference>
<dbReference type="GO" id="GO:0034040">
    <property type="term" value="F:ATPase-coupled lipid transmembrane transporter activity"/>
    <property type="evidence" value="ECO:0007669"/>
    <property type="project" value="TreeGrafter"/>
</dbReference>
<dbReference type="InterPro" id="IPR003439">
    <property type="entry name" value="ABC_transporter-like_ATP-bd"/>
</dbReference>
<evidence type="ECO:0000256" key="1">
    <source>
        <dbReference type="ARBA" id="ARBA00004651"/>
    </source>
</evidence>
<dbReference type="PROSITE" id="PS50929">
    <property type="entry name" value="ABC_TM1F"/>
    <property type="match status" value="1"/>
</dbReference>
<keyword evidence="11" id="KW-1185">Reference proteome</keyword>
<dbReference type="AlphaFoldDB" id="A0A0R1K3L5"/>
<dbReference type="InterPro" id="IPR036640">
    <property type="entry name" value="ABC1_TM_sf"/>
</dbReference>
<organism evidence="10 11">
    <name type="scientific">Levilactobacillus namurensis DSM 19117</name>
    <dbReference type="NCBI Taxonomy" id="1423773"/>
    <lineage>
        <taxon>Bacteria</taxon>
        <taxon>Bacillati</taxon>
        <taxon>Bacillota</taxon>
        <taxon>Bacilli</taxon>
        <taxon>Lactobacillales</taxon>
        <taxon>Lactobacillaceae</taxon>
        <taxon>Levilactobacillus</taxon>
    </lineage>
</organism>
<dbReference type="PANTHER" id="PTHR24221:SF654">
    <property type="entry name" value="ATP-BINDING CASSETTE SUB-FAMILY B MEMBER 6"/>
    <property type="match status" value="1"/>
</dbReference>
<reference evidence="10 11" key="1">
    <citation type="journal article" date="2015" name="Genome Announc.">
        <title>Expanding the biotechnology potential of lactobacilli through comparative genomics of 213 strains and associated genera.</title>
        <authorList>
            <person name="Sun Z."/>
            <person name="Harris H.M."/>
            <person name="McCann A."/>
            <person name="Guo C."/>
            <person name="Argimon S."/>
            <person name="Zhang W."/>
            <person name="Yang X."/>
            <person name="Jeffery I.B."/>
            <person name="Cooney J.C."/>
            <person name="Kagawa T.F."/>
            <person name="Liu W."/>
            <person name="Song Y."/>
            <person name="Salvetti E."/>
            <person name="Wrobel A."/>
            <person name="Rasinkangas P."/>
            <person name="Parkhill J."/>
            <person name="Rea M.C."/>
            <person name="O'Sullivan O."/>
            <person name="Ritari J."/>
            <person name="Douillard F.P."/>
            <person name="Paul Ross R."/>
            <person name="Yang R."/>
            <person name="Briner A.E."/>
            <person name="Felis G.E."/>
            <person name="de Vos W.M."/>
            <person name="Barrangou R."/>
            <person name="Klaenhammer T.R."/>
            <person name="Caufield P.W."/>
            <person name="Cui Y."/>
            <person name="Zhang H."/>
            <person name="O'Toole P.W."/>
        </authorList>
    </citation>
    <scope>NUCLEOTIDE SEQUENCE [LARGE SCALE GENOMIC DNA]</scope>
    <source>
        <strain evidence="10 11">DSM 19117</strain>
    </source>
</reference>
<sequence>MIVLRKFINYPLFSLAIFTSILAGLETPFNTFSYSFFFYLIEKKHLSWIIPTIIGMILVFGLFALLNYWKSWTINRNIYAINTQLKTRYVLHSIAATTLSGPTESDHVSFFMNDLKLLEDNYWRQVFSLIGSVVMVLGTLSYALYSNVLVTLIFLGFMIIPTLTPKLFSKTIQAKTTAWSQKNQTLSGTVHDLFHGARLLKRYGAITGFNGRLHRSLSAMEHANANLKNRIALSNSVINFLFMLFSDIPIGIGLYFTITGRLHLSQFVAIQFSSSWILNGFNQIVSGWNTLNSTQEIRQTVLNNVAVPAKVPDRAAPTVTTLALNHVTFAYPQAPHAIFHQLNLHLKAGDKVLIRGQSGIGKSTLIRLLLKEVQPISGQVLVNQRDYTPSDAYQWFGVVGQTPIIFQDTVQANVTLGQPATPTSISTALTMAGLPEFAAHLNTPVRENGANFSGGQLKRLEIARALFFNRRVLLIDEGTASLDPATALSIHRQILKNPHLTVIEVDHHIPADILPWYSSIYDLQAGHLVQYQGTSNPPNERLITCVNNTTLTISLQKPPLTDN</sequence>
<dbReference type="PATRIC" id="fig|1423773.3.peg.3"/>
<evidence type="ECO:0000256" key="6">
    <source>
        <dbReference type="ARBA" id="ARBA00023136"/>
    </source>
</evidence>
<name>A0A0R1K3L5_9LACO</name>
<evidence type="ECO:0000259" key="8">
    <source>
        <dbReference type="PROSITE" id="PS50893"/>
    </source>
</evidence>
<dbReference type="InterPro" id="IPR017871">
    <property type="entry name" value="ABC_transporter-like_CS"/>
</dbReference>
<dbReference type="Gene3D" id="1.20.1560.10">
    <property type="entry name" value="ABC transporter type 1, transmembrane domain"/>
    <property type="match status" value="1"/>
</dbReference>
<dbReference type="InterPro" id="IPR039421">
    <property type="entry name" value="Type_1_exporter"/>
</dbReference>
<dbReference type="InterPro" id="IPR011527">
    <property type="entry name" value="ABC1_TM_dom"/>
</dbReference>
<dbReference type="STRING" id="1423773.FD30_GL000003"/>
<keyword evidence="3" id="KW-0547">Nucleotide-binding</keyword>
<protein>
    <submittedName>
        <fullName evidence="10">ABC transporter</fullName>
    </submittedName>
</protein>
<dbReference type="Pfam" id="PF00005">
    <property type="entry name" value="ABC_tran"/>
    <property type="match status" value="1"/>
</dbReference>
<evidence type="ECO:0000256" key="7">
    <source>
        <dbReference type="SAM" id="Phobius"/>
    </source>
</evidence>
<dbReference type="Gene3D" id="3.40.50.300">
    <property type="entry name" value="P-loop containing nucleotide triphosphate hydrolases"/>
    <property type="match status" value="1"/>
</dbReference>
<dbReference type="SMART" id="SM00382">
    <property type="entry name" value="AAA"/>
    <property type="match status" value="1"/>
</dbReference>
<dbReference type="SUPFAM" id="SSF90123">
    <property type="entry name" value="ABC transporter transmembrane region"/>
    <property type="match status" value="1"/>
</dbReference>
<feature type="transmembrane region" description="Helical" evidence="7">
    <location>
        <begin position="45"/>
        <end position="69"/>
    </location>
</feature>
<proteinExistence type="predicted"/>
<evidence type="ECO:0000313" key="10">
    <source>
        <dbReference type="EMBL" id="KRK78174.1"/>
    </source>
</evidence>